<reference evidence="6 7" key="1">
    <citation type="submission" date="2020-02" db="EMBL/GenBank/DDBJ databases">
        <authorList>
            <person name="Li X.-J."/>
            <person name="Feng X.-M."/>
        </authorList>
    </citation>
    <scope>NUCLEOTIDE SEQUENCE [LARGE SCALE GENOMIC DNA]</scope>
    <source>
        <strain evidence="6 7">CGMCC 4.7225</strain>
    </source>
</reference>
<comment type="caution">
    <text evidence="6">The sequence shown here is derived from an EMBL/GenBank/DDBJ whole genome shotgun (WGS) entry which is preliminary data.</text>
</comment>
<name>A0A6N9YIC4_9ACTN</name>
<dbReference type="InterPro" id="IPR027417">
    <property type="entry name" value="P-loop_NTPase"/>
</dbReference>
<evidence type="ECO:0000313" key="7">
    <source>
        <dbReference type="Proteomes" id="UP000469185"/>
    </source>
</evidence>
<dbReference type="Pfam" id="PF00005">
    <property type="entry name" value="ABC_tran"/>
    <property type="match status" value="1"/>
</dbReference>
<organism evidence="6 7">
    <name type="scientific">Phytoactinopolyspora alkaliphila</name>
    <dbReference type="NCBI Taxonomy" id="1783498"/>
    <lineage>
        <taxon>Bacteria</taxon>
        <taxon>Bacillati</taxon>
        <taxon>Actinomycetota</taxon>
        <taxon>Actinomycetes</taxon>
        <taxon>Jiangellales</taxon>
        <taxon>Jiangellaceae</taxon>
        <taxon>Phytoactinopolyspora</taxon>
    </lineage>
</organism>
<dbReference type="PANTHER" id="PTHR43776:SF7">
    <property type="entry name" value="D,D-DIPEPTIDE TRANSPORT ATP-BINDING PROTEIN DDPF-RELATED"/>
    <property type="match status" value="1"/>
</dbReference>
<keyword evidence="7" id="KW-1185">Reference proteome</keyword>
<evidence type="ECO:0000256" key="2">
    <source>
        <dbReference type="ARBA" id="ARBA00022448"/>
    </source>
</evidence>
<sequence>MAPLVDVRDLSFRYGHKQNWVLRSLNLSIERGSAVGVVGESGSGKSTLVRLLCGLLPVGSGSVTYDGRAVTDWLSKDPRQFRLHNQMVFQSPAASLDPRMRIRRSVAEPVRALERRKIGDDELESWLSMVGLGPEALNRYPHQFSGGQLQRVAIARALSVSPTVLYADEPTSALDVSVQAQVLNLLMDLRARLGLTLVIVSHDLAVVSRMCEHILVMRNGEIVESGPTVDVLHSPSSAYTNALTKAASAVSLRPGNVTSAG</sequence>
<evidence type="ECO:0000256" key="1">
    <source>
        <dbReference type="ARBA" id="ARBA00005417"/>
    </source>
</evidence>
<evidence type="ECO:0000256" key="3">
    <source>
        <dbReference type="ARBA" id="ARBA00022741"/>
    </source>
</evidence>
<dbReference type="GO" id="GO:0005524">
    <property type="term" value="F:ATP binding"/>
    <property type="evidence" value="ECO:0007669"/>
    <property type="project" value="UniProtKB-KW"/>
</dbReference>
<accession>A0A6N9YIC4</accession>
<dbReference type="InterPro" id="IPR003439">
    <property type="entry name" value="ABC_transporter-like_ATP-bd"/>
</dbReference>
<dbReference type="Proteomes" id="UP000469185">
    <property type="component" value="Unassembled WGS sequence"/>
</dbReference>
<dbReference type="InterPro" id="IPR017871">
    <property type="entry name" value="ABC_transporter-like_CS"/>
</dbReference>
<evidence type="ECO:0000259" key="5">
    <source>
        <dbReference type="PROSITE" id="PS50893"/>
    </source>
</evidence>
<dbReference type="RefSeq" id="WP_163816776.1">
    <property type="nucleotide sequence ID" value="NZ_JAAGOB010000002.1"/>
</dbReference>
<gene>
    <name evidence="6" type="ORF">G1H11_05470</name>
</gene>
<feature type="domain" description="ABC transporter" evidence="5">
    <location>
        <begin position="5"/>
        <end position="244"/>
    </location>
</feature>
<dbReference type="CDD" id="cd03257">
    <property type="entry name" value="ABC_NikE_OppD_transporters"/>
    <property type="match status" value="1"/>
</dbReference>
<dbReference type="Gene3D" id="3.40.50.300">
    <property type="entry name" value="P-loop containing nucleotide triphosphate hydrolases"/>
    <property type="match status" value="1"/>
</dbReference>
<keyword evidence="4 6" id="KW-0067">ATP-binding</keyword>
<evidence type="ECO:0000313" key="6">
    <source>
        <dbReference type="EMBL" id="NED94756.1"/>
    </source>
</evidence>
<dbReference type="GO" id="GO:0055085">
    <property type="term" value="P:transmembrane transport"/>
    <property type="evidence" value="ECO:0007669"/>
    <property type="project" value="UniProtKB-ARBA"/>
</dbReference>
<dbReference type="PROSITE" id="PS00211">
    <property type="entry name" value="ABC_TRANSPORTER_1"/>
    <property type="match status" value="1"/>
</dbReference>
<dbReference type="InterPro" id="IPR003593">
    <property type="entry name" value="AAA+_ATPase"/>
</dbReference>
<evidence type="ECO:0000256" key="4">
    <source>
        <dbReference type="ARBA" id="ARBA00022840"/>
    </source>
</evidence>
<dbReference type="PROSITE" id="PS50893">
    <property type="entry name" value="ABC_TRANSPORTER_2"/>
    <property type="match status" value="1"/>
</dbReference>
<dbReference type="GO" id="GO:0016887">
    <property type="term" value="F:ATP hydrolysis activity"/>
    <property type="evidence" value="ECO:0007669"/>
    <property type="project" value="InterPro"/>
</dbReference>
<comment type="similarity">
    <text evidence="1">Belongs to the ABC transporter superfamily.</text>
</comment>
<dbReference type="PANTHER" id="PTHR43776">
    <property type="entry name" value="TRANSPORT ATP-BINDING PROTEIN"/>
    <property type="match status" value="1"/>
</dbReference>
<protein>
    <submittedName>
        <fullName evidence="6">ABC transporter ATP-binding protein</fullName>
    </submittedName>
</protein>
<dbReference type="SMART" id="SM00382">
    <property type="entry name" value="AAA"/>
    <property type="match status" value="1"/>
</dbReference>
<dbReference type="InterPro" id="IPR050319">
    <property type="entry name" value="ABC_transp_ATP-bind"/>
</dbReference>
<proteinExistence type="inferred from homology"/>
<dbReference type="SUPFAM" id="SSF52540">
    <property type="entry name" value="P-loop containing nucleoside triphosphate hydrolases"/>
    <property type="match status" value="1"/>
</dbReference>
<dbReference type="EMBL" id="JAAGOB010000002">
    <property type="protein sequence ID" value="NED94756.1"/>
    <property type="molecule type" value="Genomic_DNA"/>
</dbReference>
<keyword evidence="3" id="KW-0547">Nucleotide-binding</keyword>
<keyword evidence="2" id="KW-0813">Transport</keyword>
<dbReference type="AlphaFoldDB" id="A0A6N9YIC4"/>